<name>A0ABN9GLB3_9NEOB</name>
<protein>
    <submittedName>
        <fullName evidence="2">Uncharacterized protein</fullName>
    </submittedName>
</protein>
<evidence type="ECO:0000313" key="3">
    <source>
        <dbReference type="Proteomes" id="UP001162483"/>
    </source>
</evidence>
<organism evidence="2 3">
    <name type="scientific">Staurois parvus</name>
    <dbReference type="NCBI Taxonomy" id="386267"/>
    <lineage>
        <taxon>Eukaryota</taxon>
        <taxon>Metazoa</taxon>
        <taxon>Chordata</taxon>
        <taxon>Craniata</taxon>
        <taxon>Vertebrata</taxon>
        <taxon>Euteleostomi</taxon>
        <taxon>Amphibia</taxon>
        <taxon>Batrachia</taxon>
        <taxon>Anura</taxon>
        <taxon>Neobatrachia</taxon>
        <taxon>Ranoidea</taxon>
        <taxon>Ranidae</taxon>
        <taxon>Staurois</taxon>
    </lineage>
</organism>
<dbReference type="Proteomes" id="UP001162483">
    <property type="component" value="Unassembled WGS sequence"/>
</dbReference>
<evidence type="ECO:0000256" key="1">
    <source>
        <dbReference type="SAM" id="MobiDB-lite"/>
    </source>
</evidence>
<reference evidence="2" key="1">
    <citation type="submission" date="2023-05" db="EMBL/GenBank/DDBJ databases">
        <authorList>
            <person name="Stuckert A."/>
        </authorList>
    </citation>
    <scope>NUCLEOTIDE SEQUENCE</scope>
</reference>
<comment type="caution">
    <text evidence="2">The sequence shown here is derived from an EMBL/GenBank/DDBJ whole genome shotgun (WGS) entry which is preliminary data.</text>
</comment>
<feature type="non-terminal residue" evidence="2">
    <location>
        <position position="1"/>
    </location>
</feature>
<feature type="region of interest" description="Disordered" evidence="1">
    <location>
        <begin position="85"/>
        <end position="107"/>
    </location>
</feature>
<evidence type="ECO:0000313" key="2">
    <source>
        <dbReference type="EMBL" id="CAI9609486.1"/>
    </source>
</evidence>
<proteinExistence type="predicted"/>
<gene>
    <name evidence="2" type="ORF">SPARVUS_LOCUS14256736</name>
</gene>
<keyword evidence="3" id="KW-1185">Reference proteome</keyword>
<sequence length="107" mass="11919">LKQRCQTCGPPAVAKLQVPSCLCLWESCLQLSALQCLMRLMRVWQQLEGRQFDTPCSKAGVSNWRASSCCQTTSPMRHCKIDSYKHDSQRQRNDGTCSCARAGGPPV</sequence>
<accession>A0ABN9GLB3</accession>
<dbReference type="EMBL" id="CATNWA010018789">
    <property type="protein sequence ID" value="CAI9609486.1"/>
    <property type="molecule type" value="Genomic_DNA"/>
</dbReference>